<dbReference type="RefSeq" id="WP_343767655.1">
    <property type="nucleotide sequence ID" value="NZ_BAAACF010000001.1"/>
</dbReference>
<dbReference type="InterPro" id="IPR006175">
    <property type="entry name" value="YjgF/YER057c/UK114"/>
</dbReference>
<name>A0ABP3TZ80_9CLOT</name>
<evidence type="ECO:0000313" key="3">
    <source>
        <dbReference type="Proteomes" id="UP001500339"/>
    </source>
</evidence>
<dbReference type="InterPro" id="IPR006056">
    <property type="entry name" value="RidA"/>
</dbReference>
<dbReference type="NCBIfam" id="TIGR00004">
    <property type="entry name" value="Rid family detoxifying hydrolase"/>
    <property type="match status" value="1"/>
</dbReference>
<dbReference type="Gene3D" id="3.30.1330.40">
    <property type="entry name" value="RutC-like"/>
    <property type="match status" value="1"/>
</dbReference>
<dbReference type="InterPro" id="IPR019897">
    <property type="entry name" value="RidA_CS"/>
</dbReference>
<protein>
    <submittedName>
        <fullName evidence="2">RidA family protein</fullName>
    </submittedName>
</protein>
<proteinExistence type="inferred from homology"/>
<dbReference type="Proteomes" id="UP001500339">
    <property type="component" value="Unassembled WGS sequence"/>
</dbReference>
<evidence type="ECO:0000313" key="2">
    <source>
        <dbReference type="EMBL" id="GAA0721243.1"/>
    </source>
</evidence>
<sequence length="125" mass="13848">MKVISTNNGLKPGGHYSQAIAHGNTLYISGQLSVDPNSGEKKFGSIEEETLQVLENMESILLAAGTCKEKVLKVTLYIPDIKLWDKVNKVYSEFFGQHKPARSVVPTRELHYGFKIEIEAIAALD</sequence>
<keyword evidence="3" id="KW-1185">Reference proteome</keyword>
<reference evidence="3" key="1">
    <citation type="journal article" date="2019" name="Int. J. Syst. Evol. Microbiol.">
        <title>The Global Catalogue of Microorganisms (GCM) 10K type strain sequencing project: providing services to taxonomists for standard genome sequencing and annotation.</title>
        <authorList>
            <consortium name="The Broad Institute Genomics Platform"/>
            <consortium name="The Broad Institute Genome Sequencing Center for Infectious Disease"/>
            <person name="Wu L."/>
            <person name="Ma J."/>
        </authorList>
    </citation>
    <scope>NUCLEOTIDE SEQUENCE [LARGE SCALE GENOMIC DNA]</scope>
    <source>
        <strain evidence="3">JCM 1405</strain>
    </source>
</reference>
<accession>A0ABP3TZ80</accession>
<evidence type="ECO:0000256" key="1">
    <source>
        <dbReference type="ARBA" id="ARBA00010552"/>
    </source>
</evidence>
<dbReference type="SUPFAM" id="SSF55298">
    <property type="entry name" value="YjgF-like"/>
    <property type="match status" value="1"/>
</dbReference>
<dbReference type="Pfam" id="PF01042">
    <property type="entry name" value="Ribonuc_L-PSP"/>
    <property type="match status" value="1"/>
</dbReference>
<dbReference type="InterPro" id="IPR035959">
    <property type="entry name" value="RutC-like_sf"/>
</dbReference>
<comment type="caution">
    <text evidence="2">The sequence shown here is derived from an EMBL/GenBank/DDBJ whole genome shotgun (WGS) entry which is preliminary data.</text>
</comment>
<dbReference type="PANTHER" id="PTHR11803:SF58">
    <property type="entry name" value="PROTEIN HMF1-RELATED"/>
    <property type="match status" value="1"/>
</dbReference>
<dbReference type="EMBL" id="BAAACF010000001">
    <property type="protein sequence ID" value="GAA0721243.1"/>
    <property type="molecule type" value="Genomic_DNA"/>
</dbReference>
<organism evidence="2 3">
    <name type="scientific">Clostridium malenominatum</name>
    <dbReference type="NCBI Taxonomy" id="1539"/>
    <lineage>
        <taxon>Bacteria</taxon>
        <taxon>Bacillati</taxon>
        <taxon>Bacillota</taxon>
        <taxon>Clostridia</taxon>
        <taxon>Eubacteriales</taxon>
        <taxon>Clostridiaceae</taxon>
        <taxon>Clostridium</taxon>
    </lineage>
</organism>
<dbReference type="PANTHER" id="PTHR11803">
    <property type="entry name" value="2-IMINOBUTANOATE/2-IMINOPROPANOATE DEAMINASE RIDA"/>
    <property type="match status" value="1"/>
</dbReference>
<dbReference type="CDD" id="cd00448">
    <property type="entry name" value="YjgF_YER057c_UK114_family"/>
    <property type="match status" value="1"/>
</dbReference>
<gene>
    <name evidence="2" type="ORF">GCM10008905_11490</name>
</gene>
<comment type="similarity">
    <text evidence="1">Belongs to the RutC family.</text>
</comment>
<dbReference type="PROSITE" id="PS01094">
    <property type="entry name" value="UPF0076"/>
    <property type="match status" value="1"/>
</dbReference>